<feature type="region of interest" description="Disordered" evidence="1">
    <location>
        <begin position="1"/>
        <end position="20"/>
    </location>
</feature>
<gene>
    <name evidence="2" type="ORF">P691DRAFT_805063</name>
</gene>
<reference evidence="2" key="1">
    <citation type="submission" date="2020-11" db="EMBL/GenBank/DDBJ databases">
        <authorList>
            <consortium name="DOE Joint Genome Institute"/>
            <person name="Ahrendt S."/>
            <person name="Riley R."/>
            <person name="Andreopoulos W."/>
            <person name="Labutti K."/>
            <person name="Pangilinan J."/>
            <person name="Ruiz-Duenas F.J."/>
            <person name="Barrasa J.M."/>
            <person name="Sanchez-Garcia M."/>
            <person name="Camarero S."/>
            <person name="Miyauchi S."/>
            <person name="Serrano A."/>
            <person name="Linde D."/>
            <person name="Babiker R."/>
            <person name="Drula E."/>
            <person name="Ayuso-Fernandez I."/>
            <person name="Pacheco R."/>
            <person name="Padilla G."/>
            <person name="Ferreira P."/>
            <person name="Barriuso J."/>
            <person name="Kellner H."/>
            <person name="Castanera R."/>
            <person name="Alfaro M."/>
            <person name="Ramirez L."/>
            <person name="Pisabarro A.G."/>
            <person name="Kuo A."/>
            <person name="Tritt A."/>
            <person name="Lipzen A."/>
            <person name="He G."/>
            <person name="Yan M."/>
            <person name="Ng V."/>
            <person name="Cullen D."/>
            <person name="Martin F."/>
            <person name="Rosso M.-N."/>
            <person name="Henrissat B."/>
            <person name="Hibbett D."/>
            <person name="Martinez A.T."/>
            <person name="Grigoriev I.V."/>
        </authorList>
    </citation>
    <scope>NUCLEOTIDE SEQUENCE</scope>
    <source>
        <strain evidence="2">MF-IS2</strain>
    </source>
</reference>
<comment type="caution">
    <text evidence="2">The sequence shown here is derived from an EMBL/GenBank/DDBJ whole genome shotgun (WGS) entry which is preliminary data.</text>
</comment>
<protein>
    <recommendedName>
        <fullName evidence="4">BTB domain-containing protein</fullName>
    </recommendedName>
</protein>
<accession>A0A9P5X8X7</accession>
<dbReference type="AlphaFoldDB" id="A0A9P5X8X7"/>
<proteinExistence type="predicted"/>
<evidence type="ECO:0000313" key="3">
    <source>
        <dbReference type="Proteomes" id="UP000807342"/>
    </source>
</evidence>
<dbReference type="Proteomes" id="UP000807342">
    <property type="component" value="Unassembled WGS sequence"/>
</dbReference>
<name>A0A9P5X8X7_9AGAR</name>
<organism evidence="2 3">
    <name type="scientific">Macrolepiota fuliginosa MF-IS2</name>
    <dbReference type="NCBI Taxonomy" id="1400762"/>
    <lineage>
        <taxon>Eukaryota</taxon>
        <taxon>Fungi</taxon>
        <taxon>Dikarya</taxon>
        <taxon>Basidiomycota</taxon>
        <taxon>Agaricomycotina</taxon>
        <taxon>Agaricomycetes</taxon>
        <taxon>Agaricomycetidae</taxon>
        <taxon>Agaricales</taxon>
        <taxon>Agaricineae</taxon>
        <taxon>Agaricaceae</taxon>
        <taxon>Macrolepiota</taxon>
    </lineage>
</organism>
<dbReference type="OrthoDB" id="2981936at2759"/>
<evidence type="ECO:0008006" key="4">
    <source>
        <dbReference type="Google" id="ProtNLM"/>
    </source>
</evidence>
<evidence type="ECO:0000256" key="1">
    <source>
        <dbReference type="SAM" id="MobiDB-lite"/>
    </source>
</evidence>
<sequence length="312" mass="34784">MGNQASSGAGPTPATSRYQSSTIPDSFFAVTSTSSISENPPPYNTTGQILVNVTDVSNNTRILFKSSDGEHFSVVRKDAEAHTGALIPRNWNSRSMIDLPETSTILTTLFQFIGARKHPKLLNESFESLAEIARAAEKYRVYSAMNTCCERMRVFGDRHPKLILLYAAHNDYPHIFDECAPRVVTSERLEEFVAFLPEEFRLPWLRYHAIWSKALTEIISYQQVPSDAWARDGRWCSCWAYCGQPIFQGLGVGVHSLNDVSHVFVELVKGHTKSCKTCETLCTSWKAHASSVIEKIGAFSETCMSSEVKAAT</sequence>
<keyword evidence="3" id="KW-1185">Reference proteome</keyword>
<dbReference type="EMBL" id="MU151276">
    <property type="protein sequence ID" value="KAF9445874.1"/>
    <property type="molecule type" value="Genomic_DNA"/>
</dbReference>
<evidence type="ECO:0000313" key="2">
    <source>
        <dbReference type="EMBL" id="KAF9445874.1"/>
    </source>
</evidence>